<reference evidence="2" key="1">
    <citation type="submission" date="2013-06" db="EMBL/GenBank/DDBJ databases">
        <authorList>
            <person name="Zhao Q."/>
        </authorList>
    </citation>
    <scope>NUCLEOTIDE SEQUENCE</scope>
    <source>
        <strain evidence="2">cv. W1943</strain>
    </source>
</reference>
<sequence>MFVKPFRPNPVLGSSNHLARHVVRKWRGGDESTSKLIVQQLREIRQSKRPGAATASCRCIMQPHAIVEPPRDCRHVIWALGPGAPGAP</sequence>
<dbReference type="Gramene" id="ORUFI02G22430.1">
    <property type="protein sequence ID" value="ORUFI02G22430.1"/>
    <property type="gene ID" value="ORUFI02G22430"/>
</dbReference>
<dbReference type="HOGENOM" id="CLU_2472971_0_0_1"/>
<accession>A0A0E0NGP5</accession>
<dbReference type="EnsemblPlants" id="ORUFI02G22430.1">
    <property type="protein sequence ID" value="ORUFI02G22430.1"/>
    <property type="gene ID" value="ORUFI02G22430"/>
</dbReference>
<evidence type="ECO:0000313" key="2">
    <source>
        <dbReference type="Proteomes" id="UP000008022"/>
    </source>
</evidence>
<dbReference type="Proteomes" id="UP000008022">
    <property type="component" value="Unassembled WGS sequence"/>
</dbReference>
<proteinExistence type="predicted"/>
<name>A0A0E0NGP5_ORYRU</name>
<protein>
    <submittedName>
        <fullName evidence="1">Uncharacterized protein</fullName>
    </submittedName>
</protein>
<dbReference type="AlphaFoldDB" id="A0A0E0NGP5"/>
<keyword evidence="2" id="KW-1185">Reference proteome</keyword>
<organism evidence="1 2">
    <name type="scientific">Oryza rufipogon</name>
    <name type="common">Brownbeard rice</name>
    <name type="synonym">Asian wild rice</name>
    <dbReference type="NCBI Taxonomy" id="4529"/>
    <lineage>
        <taxon>Eukaryota</taxon>
        <taxon>Viridiplantae</taxon>
        <taxon>Streptophyta</taxon>
        <taxon>Embryophyta</taxon>
        <taxon>Tracheophyta</taxon>
        <taxon>Spermatophyta</taxon>
        <taxon>Magnoliopsida</taxon>
        <taxon>Liliopsida</taxon>
        <taxon>Poales</taxon>
        <taxon>Poaceae</taxon>
        <taxon>BOP clade</taxon>
        <taxon>Oryzoideae</taxon>
        <taxon>Oryzeae</taxon>
        <taxon>Oryzinae</taxon>
        <taxon>Oryza</taxon>
    </lineage>
</organism>
<evidence type="ECO:0000313" key="1">
    <source>
        <dbReference type="EnsemblPlants" id="ORUFI02G22430.1"/>
    </source>
</evidence>
<reference evidence="1" key="2">
    <citation type="submission" date="2015-06" db="UniProtKB">
        <authorList>
            <consortium name="EnsemblPlants"/>
        </authorList>
    </citation>
    <scope>IDENTIFICATION</scope>
</reference>